<sequence>MYKDTFSFANHLCTLSHEDFAKRVYEPVRANMTDSEINLHYEMDISRVAYKGGLCFGMTAISVLVHNGELTPGDLQEGAETLYDVTLTDDVDALIAYYNSLQLYTEVELAVIAAPAMLTKEEHTDMFLDCAARCKEKGTYFMAGIATKKGGTHAVVGMDELSGNWTFDGISYDTCIITYDSNCVKQGTETSAFRDDACIYINSETKQFCIPAYEASTENGDVLLYASDDDSLLTYKAPIRGTAKTNTDVSETVKLEFYNGGKDQMQLSSTTKDGQTYDFWKLGKVNYGDYIFFGKGSSFHLEKNERAPEFAFSIKGEGYRLRIEQTGYQNPNDPKLYDVGTKCKMDFSKNSVAYTNTDTQKITVSYIVVYDEGNYNFAPVASSTIAVDVSPNQTVTVSKQDTGFAITGDGEVLVQAIPTAAQKEQDAFDGSHEEYLDWFGSYFINFVRSKDVLLQFNTEKECSELVYDFDSDGVFDDVPILGDAD</sequence>
<protein>
    <submittedName>
        <fullName evidence="1">Uncharacterized protein</fullName>
    </submittedName>
</protein>
<dbReference type="EMBL" id="AWVF01000052">
    <property type="protein sequence ID" value="ERJ97093.1"/>
    <property type="molecule type" value="Genomic_DNA"/>
</dbReference>
<evidence type="ECO:0000313" key="2">
    <source>
        <dbReference type="Proteomes" id="UP000016662"/>
    </source>
</evidence>
<proteinExistence type="predicted"/>
<dbReference type="AlphaFoldDB" id="U2MCS5"/>
<dbReference type="eggNOG" id="ENOG50325F8">
    <property type="taxonomic scope" value="Bacteria"/>
</dbReference>
<evidence type="ECO:0000313" key="1">
    <source>
        <dbReference type="EMBL" id="ERJ97093.1"/>
    </source>
</evidence>
<accession>U2MCS5</accession>
<dbReference type="RefSeq" id="WP_021683595.1">
    <property type="nucleotide sequence ID" value="NZ_KI260493.1"/>
</dbReference>
<dbReference type="Proteomes" id="UP000016662">
    <property type="component" value="Unassembled WGS sequence"/>
</dbReference>
<comment type="caution">
    <text evidence="1">The sequence shown here is derived from an EMBL/GenBank/DDBJ whole genome shotgun (WGS) entry which is preliminary data.</text>
</comment>
<dbReference type="HOGENOM" id="CLU_025869_0_0_9"/>
<gene>
    <name evidence="1" type="ORF">RUMCAL_00531</name>
</gene>
<reference evidence="1 2" key="1">
    <citation type="submission" date="2013-07" db="EMBL/GenBank/DDBJ databases">
        <authorList>
            <person name="Weinstock G."/>
            <person name="Sodergren E."/>
            <person name="Wylie T."/>
            <person name="Fulton L."/>
            <person name="Fulton R."/>
            <person name="Fronick C."/>
            <person name="O'Laughlin M."/>
            <person name="Godfrey J."/>
            <person name="Miner T."/>
            <person name="Herter B."/>
            <person name="Appelbaum E."/>
            <person name="Cordes M."/>
            <person name="Lek S."/>
            <person name="Wollam A."/>
            <person name="Pepin K.H."/>
            <person name="Palsikar V.B."/>
            <person name="Mitreva M."/>
            <person name="Wilson R.K."/>
        </authorList>
    </citation>
    <scope>NUCLEOTIDE SEQUENCE [LARGE SCALE GENOMIC DNA]</scope>
    <source>
        <strain evidence="1 2">ATCC 27760</strain>
    </source>
</reference>
<name>U2MCS5_9FIRM</name>
<keyword evidence="2" id="KW-1185">Reference proteome</keyword>
<feature type="non-terminal residue" evidence="1">
    <location>
        <position position="485"/>
    </location>
</feature>
<organism evidence="1 2">
    <name type="scientific">Ruminococcus callidus ATCC 27760</name>
    <dbReference type="NCBI Taxonomy" id="411473"/>
    <lineage>
        <taxon>Bacteria</taxon>
        <taxon>Bacillati</taxon>
        <taxon>Bacillota</taxon>
        <taxon>Clostridia</taxon>
        <taxon>Eubacteriales</taxon>
        <taxon>Oscillospiraceae</taxon>
        <taxon>Ruminococcus</taxon>
    </lineage>
</organism>